<dbReference type="Proteomes" id="UP001497457">
    <property type="component" value="Chromosome 11b"/>
</dbReference>
<feature type="domain" description="Protein kinase" evidence="5">
    <location>
        <begin position="172"/>
        <end position="385"/>
    </location>
</feature>
<dbReference type="SUPFAM" id="SSF56112">
    <property type="entry name" value="Protein kinase-like (PK-like)"/>
    <property type="match status" value="1"/>
</dbReference>
<dbReference type="GO" id="GO:0051707">
    <property type="term" value="P:response to other organism"/>
    <property type="evidence" value="ECO:0007669"/>
    <property type="project" value="UniProtKB-ARBA"/>
</dbReference>
<accession>A0ABC8VY50</accession>
<dbReference type="AlphaFoldDB" id="A0ABC8VY50"/>
<gene>
    <name evidence="6" type="ORF">URODEC1_LOCUS8013</name>
</gene>
<reference evidence="6 7" key="2">
    <citation type="submission" date="2024-10" db="EMBL/GenBank/DDBJ databases">
        <authorList>
            <person name="Ryan C."/>
        </authorList>
    </citation>
    <scope>NUCLEOTIDE SEQUENCE [LARGE SCALE GENOMIC DNA]</scope>
</reference>
<name>A0ABC8VY50_9POAL</name>
<dbReference type="GO" id="GO:0005524">
    <property type="term" value="F:ATP binding"/>
    <property type="evidence" value="ECO:0007669"/>
    <property type="project" value="UniProtKB-UniRule"/>
</dbReference>
<evidence type="ECO:0000256" key="1">
    <source>
        <dbReference type="ARBA" id="ARBA00022741"/>
    </source>
</evidence>
<dbReference type="PROSITE" id="PS00107">
    <property type="entry name" value="PROTEIN_KINASE_ATP"/>
    <property type="match status" value="1"/>
</dbReference>
<evidence type="ECO:0000256" key="3">
    <source>
        <dbReference type="PROSITE-ProRule" id="PRU10141"/>
    </source>
</evidence>
<dbReference type="InterPro" id="IPR000719">
    <property type="entry name" value="Prot_kinase_dom"/>
</dbReference>
<dbReference type="Gene3D" id="1.10.510.10">
    <property type="entry name" value="Transferase(Phosphotransferase) domain 1"/>
    <property type="match status" value="1"/>
</dbReference>
<dbReference type="InterPro" id="IPR001245">
    <property type="entry name" value="Ser-Thr/Tyr_kinase_cat_dom"/>
</dbReference>
<dbReference type="Pfam" id="PF07714">
    <property type="entry name" value="PK_Tyr_Ser-Thr"/>
    <property type="match status" value="1"/>
</dbReference>
<protein>
    <recommendedName>
        <fullName evidence="5">Protein kinase domain-containing protein</fullName>
    </recommendedName>
</protein>
<dbReference type="EMBL" id="OZ075121">
    <property type="protein sequence ID" value="CAL4898990.1"/>
    <property type="molecule type" value="Genomic_DNA"/>
</dbReference>
<keyword evidence="7" id="KW-1185">Reference proteome</keyword>
<evidence type="ECO:0000256" key="4">
    <source>
        <dbReference type="SAM" id="MobiDB-lite"/>
    </source>
</evidence>
<keyword evidence="1 3" id="KW-0547">Nucleotide-binding</keyword>
<reference evidence="7" key="1">
    <citation type="submission" date="2024-06" db="EMBL/GenBank/DDBJ databases">
        <authorList>
            <person name="Ryan C."/>
        </authorList>
    </citation>
    <scope>NUCLEOTIDE SEQUENCE [LARGE SCALE GENOMIC DNA]</scope>
</reference>
<feature type="region of interest" description="Disordered" evidence="4">
    <location>
        <begin position="87"/>
        <end position="149"/>
    </location>
</feature>
<dbReference type="Gene3D" id="3.30.200.20">
    <property type="entry name" value="Phosphorylase Kinase, domain 1"/>
    <property type="match status" value="1"/>
</dbReference>
<evidence type="ECO:0000313" key="6">
    <source>
        <dbReference type="EMBL" id="CAL4898990.1"/>
    </source>
</evidence>
<evidence type="ECO:0000256" key="2">
    <source>
        <dbReference type="ARBA" id="ARBA00022840"/>
    </source>
</evidence>
<dbReference type="InterPro" id="IPR011009">
    <property type="entry name" value="Kinase-like_dom_sf"/>
</dbReference>
<proteinExistence type="predicted"/>
<dbReference type="PANTHER" id="PTHR27007">
    <property type="match status" value="1"/>
</dbReference>
<organism evidence="6 7">
    <name type="scientific">Urochloa decumbens</name>
    <dbReference type="NCBI Taxonomy" id="240449"/>
    <lineage>
        <taxon>Eukaryota</taxon>
        <taxon>Viridiplantae</taxon>
        <taxon>Streptophyta</taxon>
        <taxon>Embryophyta</taxon>
        <taxon>Tracheophyta</taxon>
        <taxon>Spermatophyta</taxon>
        <taxon>Magnoliopsida</taxon>
        <taxon>Liliopsida</taxon>
        <taxon>Poales</taxon>
        <taxon>Poaceae</taxon>
        <taxon>PACMAD clade</taxon>
        <taxon>Panicoideae</taxon>
        <taxon>Panicodae</taxon>
        <taxon>Paniceae</taxon>
        <taxon>Melinidinae</taxon>
        <taxon>Urochloa</taxon>
    </lineage>
</organism>
<keyword evidence="2 3" id="KW-0067">ATP-binding</keyword>
<evidence type="ECO:0000259" key="5">
    <source>
        <dbReference type="PROSITE" id="PS50011"/>
    </source>
</evidence>
<sequence>MELCIRRQWRPRCTTGSILLVFIVLALLLLGAAVAFAVRRLCCASRPVRHAADDDEEAAAEDRSKKDFSIKLIRIFAVVTGQQVLGRRDDPKSIPPTMVRSPAASPEPARSRRSMSRNRQATPIIISQSPPSVPSSQNQPSSSEPLSDISPALQRSLREYSYLSLDDATGGFDSRNQLGRGESGVIYAGDLLFDNGLIKKVAIKQFHKNFVDDDSKQVREDLTQKKHFLQHRNLVTLFGYCLHDGRLFLVYDRMDCDSLLDYKLFSEEGAAAAKPVLTLALPTAGRECHNVGVTHAVPKPKRLYGRDDLPAGYRSLDEWVRALQRGGQLHVVVENLKKASDFDSVQADEFLRLGLQCSDPDPKQRPNVEDVLVKLAEVAASGSQN</sequence>
<evidence type="ECO:0000313" key="7">
    <source>
        <dbReference type="Proteomes" id="UP001497457"/>
    </source>
</evidence>
<dbReference type="InterPro" id="IPR017441">
    <property type="entry name" value="Protein_kinase_ATP_BS"/>
</dbReference>
<dbReference type="InterPro" id="IPR050528">
    <property type="entry name" value="L-type_Lectin-RKs"/>
</dbReference>
<dbReference type="PROSITE" id="PS50011">
    <property type="entry name" value="PROTEIN_KINASE_DOM"/>
    <property type="match status" value="1"/>
</dbReference>
<feature type="compositionally biased region" description="Low complexity" evidence="4">
    <location>
        <begin position="123"/>
        <end position="147"/>
    </location>
</feature>
<feature type="binding site" evidence="3">
    <location>
        <position position="204"/>
    </location>
    <ligand>
        <name>ATP</name>
        <dbReference type="ChEBI" id="CHEBI:30616"/>
    </ligand>
</feature>